<feature type="chain" id="PRO_5030834442" description="EF-hand domain-containing protein" evidence="4">
    <location>
        <begin position="21"/>
        <end position="301"/>
    </location>
</feature>
<dbReference type="PANTHER" id="PTHR10827">
    <property type="entry name" value="RETICULOCALBIN"/>
    <property type="match status" value="1"/>
</dbReference>
<organism evidence="6">
    <name type="scientific">Noctiluca scintillans</name>
    <name type="common">Sea sparkle</name>
    <name type="synonym">Red tide dinoflagellate</name>
    <dbReference type="NCBI Taxonomy" id="2966"/>
    <lineage>
        <taxon>Eukaryota</taxon>
        <taxon>Sar</taxon>
        <taxon>Alveolata</taxon>
        <taxon>Dinophyceae</taxon>
        <taxon>Noctilucales</taxon>
        <taxon>Noctilucaceae</taxon>
        <taxon>Noctiluca</taxon>
    </lineage>
</organism>
<gene>
    <name evidence="6" type="ORF">NSCI0253_LOCUS37732</name>
</gene>
<dbReference type="Pfam" id="PF13202">
    <property type="entry name" value="EF-hand_5"/>
    <property type="match status" value="3"/>
</dbReference>
<dbReference type="EMBL" id="HBFQ01052976">
    <property type="protein sequence ID" value="CAD8863377.1"/>
    <property type="molecule type" value="Transcribed_RNA"/>
</dbReference>
<keyword evidence="3" id="KW-0106">Calcium</keyword>
<dbReference type="PROSITE" id="PS50222">
    <property type="entry name" value="EF_HAND_2"/>
    <property type="match status" value="5"/>
</dbReference>
<dbReference type="SUPFAM" id="SSF47473">
    <property type="entry name" value="EF-hand"/>
    <property type="match status" value="2"/>
</dbReference>
<dbReference type="InterPro" id="IPR002048">
    <property type="entry name" value="EF_hand_dom"/>
</dbReference>
<dbReference type="Gene3D" id="1.10.238.10">
    <property type="entry name" value="EF-hand"/>
    <property type="match status" value="3"/>
</dbReference>
<evidence type="ECO:0000256" key="1">
    <source>
        <dbReference type="ARBA" id="ARBA00022723"/>
    </source>
</evidence>
<evidence type="ECO:0000256" key="3">
    <source>
        <dbReference type="ARBA" id="ARBA00022837"/>
    </source>
</evidence>
<proteinExistence type="predicted"/>
<feature type="domain" description="EF-hand" evidence="5">
    <location>
        <begin position="91"/>
        <end position="121"/>
    </location>
</feature>
<dbReference type="InterPro" id="IPR018247">
    <property type="entry name" value="EF_Hand_1_Ca_BS"/>
</dbReference>
<feature type="domain" description="EF-hand" evidence="5">
    <location>
        <begin position="269"/>
        <end position="301"/>
    </location>
</feature>
<reference evidence="6" key="1">
    <citation type="submission" date="2021-01" db="EMBL/GenBank/DDBJ databases">
        <authorList>
            <person name="Corre E."/>
            <person name="Pelletier E."/>
            <person name="Niang G."/>
            <person name="Scheremetjew M."/>
            <person name="Finn R."/>
            <person name="Kale V."/>
            <person name="Holt S."/>
            <person name="Cochrane G."/>
            <person name="Meng A."/>
            <person name="Brown T."/>
            <person name="Cohen L."/>
        </authorList>
    </citation>
    <scope>NUCLEOTIDE SEQUENCE</scope>
</reference>
<keyword evidence="1" id="KW-0479">Metal-binding</keyword>
<dbReference type="PROSITE" id="PS00018">
    <property type="entry name" value="EF_HAND_1"/>
    <property type="match status" value="3"/>
</dbReference>
<dbReference type="PANTHER" id="PTHR10827:SF98">
    <property type="entry name" value="45 KDA CALCIUM-BINDING PROTEIN"/>
    <property type="match status" value="1"/>
</dbReference>
<sequence length="301" mass="32356">MTGLVFRIVAAWTASLTATAWRTDYIEGLTFAKPTLKNLEALDHSPVLRQETKATALGLLKAADTNQDHRIDRDEATAFMAASGHPVSGSLLRAFESIDANMDGLIDLPELLNVILATAAANGKERHLHKRASVEGTKMLALVDLNKDQVLSRDEVSAFLAESGREMFNFLLTDFERFDEDRSGGLSLQELTDMLVYFSKTPHTGAQPEAQPAAAAPVSQAASAVPVTEIPGEKLARAAKVLLTQADANQDGVIGREEAAAMAAKSGLAFLSKLVTEFDSFDRDSSNTLDLNELAVSIQSI</sequence>
<feature type="signal peptide" evidence="4">
    <location>
        <begin position="1"/>
        <end position="20"/>
    </location>
</feature>
<evidence type="ECO:0000256" key="4">
    <source>
        <dbReference type="SAM" id="SignalP"/>
    </source>
</evidence>
<dbReference type="InterPro" id="IPR011992">
    <property type="entry name" value="EF-hand-dom_pair"/>
</dbReference>
<dbReference type="GO" id="GO:0005509">
    <property type="term" value="F:calcium ion binding"/>
    <property type="evidence" value="ECO:0007669"/>
    <property type="project" value="InterPro"/>
</dbReference>
<keyword evidence="2" id="KW-0677">Repeat</keyword>
<feature type="domain" description="EF-hand" evidence="5">
    <location>
        <begin position="175"/>
        <end position="201"/>
    </location>
</feature>
<evidence type="ECO:0000313" key="6">
    <source>
        <dbReference type="EMBL" id="CAD8863377.1"/>
    </source>
</evidence>
<name>A0A7S1AS57_NOCSC</name>
<accession>A0A7S1AS57</accession>
<evidence type="ECO:0000259" key="5">
    <source>
        <dbReference type="PROSITE" id="PS50222"/>
    </source>
</evidence>
<feature type="domain" description="EF-hand" evidence="5">
    <location>
        <begin position="51"/>
        <end position="86"/>
    </location>
</feature>
<evidence type="ECO:0000256" key="2">
    <source>
        <dbReference type="ARBA" id="ARBA00022737"/>
    </source>
</evidence>
<dbReference type="AlphaFoldDB" id="A0A7S1AS57"/>
<keyword evidence="4" id="KW-0732">Signal</keyword>
<protein>
    <recommendedName>
        <fullName evidence="5">EF-hand domain-containing protein</fullName>
    </recommendedName>
</protein>
<feature type="domain" description="EF-hand" evidence="5">
    <location>
        <begin position="138"/>
        <end position="166"/>
    </location>
</feature>
<dbReference type="SMART" id="SM00054">
    <property type="entry name" value="EFh"/>
    <property type="match status" value="6"/>
</dbReference>